<evidence type="ECO:0000313" key="2">
    <source>
        <dbReference type="EMBL" id="CEM18445.1"/>
    </source>
</evidence>
<gene>
    <name evidence="2" type="ORF">Vbra_21694</name>
</gene>
<dbReference type="InParanoid" id="A0A0G4FV19"/>
<dbReference type="AlphaFoldDB" id="A0A0G4FV19"/>
<feature type="region of interest" description="Disordered" evidence="1">
    <location>
        <begin position="73"/>
        <end position="131"/>
    </location>
</feature>
<sequence>MTLPTAIRSQTCEGADDDALMDHEDDGQQLFCRQEANRHDGHAELEEMEEGEEGEAVWEERAGDGTVTWMRIWTTGPTTPKPIARVASAPRPSHCKSSSESSSDIKVHGNQPRPDTKAQRPLSGVEHSSHPMQTISHHVRDLEEPPLAYDCFVDFLDQRAAASAPATAVRTQVKPADPVPMSKRCPTRLKHRVRLPTLLSVHWPDENVKGFMDLANSEAHLSSQLSVMDIPALLYYN</sequence>
<reference evidence="2 3" key="1">
    <citation type="submission" date="2014-11" db="EMBL/GenBank/DDBJ databases">
        <authorList>
            <person name="Zhu J."/>
            <person name="Qi W."/>
            <person name="Song R."/>
        </authorList>
    </citation>
    <scope>NUCLEOTIDE SEQUENCE [LARGE SCALE GENOMIC DNA]</scope>
</reference>
<proteinExistence type="predicted"/>
<evidence type="ECO:0000313" key="3">
    <source>
        <dbReference type="Proteomes" id="UP000041254"/>
    </source>
</evidence>
<organism evidence="2 3">
    <name type="scientific">Vitrella brassicaformis (strain CCMP3155)</name>
    <dbReference type="NCBI Taxonomy" id="1169540"/>
    <lineage>
        <taxon>Eukaryota</taxon>
        <taxon>Sar</taxon>
        <taxon>Alveolata</taxon>
        <taxon>Colpodellida</taxon>
        <taxon>Vitrellaceae</taxon>
        <taxon>Vitrella</taxon>
    </lineage>
</organism>
<keyword evidence="3" id="KW-1185">Reference proteome</keyword>
<dbReference type="EMBL" id="CDMY01000500">
    <property type="protein sequence ID" value="CEM18445.1"/>
    <property type="molecule type" value="Genomic_DNA"/>
</dbReference>
<evidence type="ECO:0000256" key="1">
    <source>
        <dbReference type="SAM" id="MobiDB-lite"/>
    </source>
</evidence>
<name>A0A0G4FV19_VITBC</name>
<dbReference type="Proteomes" id="UP000041254">
    <property type="component" value="Unassembled WGS sequence"/>
</dbReference>
<accession>A0A0G4FV19</accession>
<dbReference type="VEuPathDB" id="CryptoDB:Vbra_21694"/>
<protein>
    <submittedName>
        <fullName evidence="2">Uncharacterized protein</fullName>
    </submittedName>
</protein>